<dbReference type="InterPro" id="IPR044992">
    <property type="entry name" value="ChyE-like"/>
</dbReference>
<evidence type="ECO:0000313" key="2">
    <source>
        <dbReference type="EMBL" id="KAF2813178.1"/>
    </source>
</evidence>
<dbReference type="SUPFAM" id="SSF52317">
    <property type="entry name" value="Class I glutamine amidotransferase-like"/>
    <property type="match status" value="1"/>
</dbReference>
<keyword evidence="2" id="KW-0808">Transferase</keyword>
<proteinExistence type="predicted"/>
<evidence type="ECO:0000259" key="1">
    <source>
        <dbReference type="Pfam" id="PF00117"/>
    </source>
</evidence>
<gene>
    <name evidence="2 4" type="ORF">BDZ99DRAFT_251079</name>
</gene>
<dbReference type="GO" id="GO:0005829">
    <property type="term" value="C:cytosol"/>
    <property type="evidence" value="ECO:0007669"/>
    <property type="project" value="TreeGrafter"/>
</dbReference>
<evidence type="ECO:0000313" key="3">
    <source>
        <dbReference type="Proteomes" id="UP000504636"/>
    </source>
</evidence>
<dbReference type="InterPro" id="IPR029062">
    <property type="entry name" value="Class_I_gatase-like"/>
</dbReference>
<dbReference type="PANTHER" id="PTHR42695">
    <property type="entry name" value="GLUTAMINE AMIDOTRANSFERASE YLR126C-RELATED"/>
    <property type="match status" value="1"/>
</dbReference>
<dbReference type="EMBL" id="MU003696">
    <property type="protein sequence ID" value="KAF2813178.1"/>
    <property type="molecule type" value="Genomic_DNA"/>
</dbReference>
<dbReference type="InterPro" id="IPR017926">
    <property type="entry name" value="GATASE"/>
</dbReference>
<dbReference type="OrthoDB" id="92161at2759"/>
<dbReference type="GO" id="GO:0016740">
    <property type="term" value="F:transferase activity"/>
    <property type="evidence" value="ECO:0007669"/>
    <property type="project" value="UniProtKB-KW"/>
</dbReference>
<name>A0A6A6YX92_9PEZI</name>
<dbReference type="AlphaFoldDB" id="A0A6A6YX92"/>
<dbReference type="PANTHER" id="PTHR42695:SF5">
    <property type="entry name" value="GLUTAMINE AMIDOTRANSFERASE YLR126C-RELATED"/>
    <property type="match status" value="1"/>
</dbReference>
<dbReference type="GO" id="GO:0005634">
    <property type="term" value="C:nucleus"/>
    <property type="evidence" value="ECO:0007669"/>
    <property type="project" value="TreeGrafter"/>
</dbReference>
<protein>
    <submittedName>
        <fullName evidence="2 4">Class I glutamine amidotransferase-like protein</fullName>
    </submittedName>
</protein>
<reference evidence="2 4" key="1">
    <citation type="journal article" date="2020" name="Stud. Mycol.">
        <title>101 Dothideomycetes genomes: a test case for predicting lifestyles and emergence of pathogens.</title>
        <authorList>
            <person name="Haridas S."/>
            <person name="Albert R."/>
            <person name="Binder M."/>
            <person name="Bloem J."/>
            <person name="Labutti K."/>
            <person name="Salamov A."/>
            <person name="Andreopoulos B."/>
            <person name="Baker S."/>
            <person name="Barry K."/>
            <person name="Bills G."/>
            <person name="Bluhm B."/>
            <person name="Cannon C."/>
            <person name="Castanera R."/>
            <person name="Culley D."/>
            <person name="Daum C."/>
            <person name="Ezra D."/>
            <person name="Gonzalez J."/>
            <person name="Henrissat B."/>
            <person name="Kuo A."/>
            <person name="Liang C."/>
            <person name="Lipzen A."/>
            <person name="Lutzoni F."/>
            <person name="Magnuson J."/>
            <person name="Mondo S."/>
            <person name="Nolan M."/>
            <person name="Ohm R."/>
            <person name="Pangilinan J."/>
            <person name="Park H.-J."/>
            <person name="Ramirez L."/>
            <person name="Alfaro M."/>
            <person name="Sun H."/>
            <person name="Tritt A."/>
            <person name="Yoshinaga Y."/>
            <person name="Zwiers L.-H."/>
            <person name="Turgeon B."/>
            <person name="Goodwin S."/>
            <person name="Spatafora J."/>
            <person name="Crous P."/>
            <person name="Grigoriev I."/>
        </authorList>
    </citation>
    <scope>NUCLEOTIDE SEQUENCE</scope>
    <source>
        <strain evidence="2 4">CBS 304.34</strain>
    </source>
</reference>
<dbReference type="RefSeq" id="XP_033580142.1">
    <property type="nucleotide sequence ID" value="XM_033713682.1"/>
</dbReference>
<sequence>MKPPFRIAVLECAQPMPSIQEKYGTYGDIFRVLLQLGADTLGMPEVVSSRKGLEVSKWDVVYKQEYPSLEDVDAVLMSGSQFTAFHDDPWILKLVDYTKKILEQRRVRVLGVCFGHQIIARAMGAKVGQNADGWEIAVTPMDLTAKGKELFKVDRLNIHQMHRDIAFEHPEGVEALGSSPVCSVQGMYARGRLISVQGHPEFNQEIETIIIKARHAQGIFTDALFEDAMGRVGNHHDGAEVSVAFLRFLLED</sequence>
<evidence type="ECO:0000313" key="4">
    <source>
        <dbReference type="RefSeq" id="XP_033580142.1"/>
    </source>
</evidence>
<dbReference type="Pfam" id="PF00117">
    <property type="entry name" value="GATase"/>
    <property type="match status" value="1"/>
</dbReference>
<reference evidence="4" key="2">
    <citation type="submission" date="2020-04" db="EMBL/GenBank/DDBJ databases">
        <authorList>
            <consortium name="NCBI Genome Project"/>
        </authorList>
    </citation>
    <scope>NUCLEOTIDE SEQUENCE</scope>
    <source>
        <strain evidence="4">CBS 304.34</strain>
    </source>
</reference>
<dbReference type="Gene3D" id="3.40.50.880">
    <property type="match status" value="1"/>
</dbReference>
<keyword evidence="3" id="KW-1185">Reference proteome</keyword>
<dbReference type="PROSITE" id="PS51273">
    <property type="entry name" value="GATASE_TYPE_1"/>
    <property type="match status" value="1"/>
</dbReference>
<accession>A0A6A6YX92</accession>
<dbReference type="Proteomes" id="UP000504636">
    <property type="component" value="Unplaced"/>
</dbReference>
<organism evidence="2">
    <name type="scientific">Mytilinidion resinicola</name>
    <dbReference type="NCBI Taxonomy" id="574789"/>
    <lineage>
        <taxon>Eukaryota</taxon>
        <taxon>Fungi</taxon>
        <taxon>Dikarya</taxon>
        <taxon>Ascomycota</taxon>
        <taxon>Pezizomycotina</taxon>
        <taxon>Dothideomycetes</taxon>
        <taxon>Pleosporomycetidae</taxon>
        <taxon>Mytilinidiales</taxon>
        <taxon>Mytilinidiaceae</taxon>
        <taxon>Mytilinidion</taxon>
    </lineage>
</organism>
<dbReference type="GeneID" id="54454575"/>
<feature type="domain" description="Glutamine amidotransferase" evidence="1">
    <location>
        <begin position="53"/>
        <end position="204"/>
    </location>
</feature>
<keyword evidence="2" id="KW-0315">Glutamine amidotransferase</keyword>
<reference evidence="4" key="3">
    <citation type="submission" date="2025-04" db="UniProtKB">
        <authorList>
            <consortium name="RefSeq"/>
        </authorList>
    </citation>
    <scope>IDENTIFICATION</scope>
    <source>
        <strain evidence="4">CBS 304.34</strain>
    </source>
</reference>
<dbReference type="CDD" id="cd01741">
    <property type="entry name" value="GATase1_1"/>
    <property type="match status" value="1"/>
</dbReference>